<evidence type="ECO:0000256" key="9">
    <source>
        <dbReference type="ARBA" id="ARBA00023136"/>
    </source>
</evidence>
<feature type="transmembrane region" description="Helical" evidence="11">
    <location>
        <begin position="79"/>
        <end position="99"/>
    </location>
</feature>
<comment type="pathway">
    <text evidence="11">Cell wall biogenesis; peptidoglycan biosynthesis.</text>
</comment>
<keyword evidence="9 11" id="KW-0472">Membrane</keyword>
<evidence type="ECO:0000256" key="1">
    <source>
        <dbReference type="ARBA" id="ARBA00004141"/>
    </source>
</evidence>
<evidence type="ECO:0000256" key="5">
    <source>
        <dbReference type="ARBA" id="ARBA00022692"/>
    </source>
</evidence>
<keyword evidence="4 11" id="KW-0808">Transferase</keyword>
<dbReference type="GO" id="GO:0008955">
    <property type="term" value="F:peptidoglycan glycosyltransferase activity"/>
    <property type="evidence" value="ECO:0007669"/>
    <property type="project" value="UniProtKB-UniRule"/>
</dbReference>
<feature type="transmembrane region" description="Helical" evidence="11">
    <location>
        <begin position="188"/>
        <end position="206"/>
    </location>
</feature>
<feature type="transmembrane region" description="Helical" evidence="11">
    <location>
        <begin position="166"/>
        <end position="183"/>
    </location>
</feature>
<dbReference type="GO" id="GO:0015648">
    <property type="term" value="F:lipid-linked peptidoglycan transporter activity"/>
    <property type="evidence" value="ECO:0007669"/>
    <property type="project" value="TreeGrafter"/>
</dbReference>
<dbReference type="PROSITE" id="PS00428">
    <property type="entry name" value="FTSW_RODA_SPOVE"/>
    <property type="match status" value="1"/>
</dbReference>
<reference evidence="12" key="1">
    <citation type="journal article" date="2016" name="Int. J. Syst. Evol. Microbiol.">
        <title>Pseudoxanthomonas helianthi sp. nov., isolated from roots of Jerusalem artichoke (Helianthus tuberosus).</title>
        <authorList>
            <person name="Kittiwongwattana C."/>
            <person name="Thawai C."/>
        </authorList>
    </citation>
    <scope>NUCLEOTIDE SEQUENCE</scope>
    <source>
        <strain evidence="12">110414</strain>
    </source>
</reference>
<dbReference type="GO" id="GO:0051301">
    <property type="term" value="P:cell division"/>
    <property type="evidence" value="ECO:0007669"/>
    <property type="project" value="InterPro"/>
</dbReference>
<comment type="caution">
    <text evidence="12">The sequence shown here is derived from an EMBL/GenBank/DDBJ whole genome shotgun (WGS) entry which is preliminary data.</text>
</comment>
<organism evidence="12 13">
    <name type="scientific">Pseudoxanthomonas helianthi</name>
    <dbReference type="NCBI Taxonomy" id="1453541"/>
    <lineage>
        <taxon>Bacteria</taxon>
        <taxon>Pseudomonadati</taxon>
        <taxon>Pseudomonadota</taxon>
        <taxon>Gammaproteobacteria</taxon>
        <taxon>Lysobacterales</taxon>
        <taxon>Lysobacteraceae</taxon>
        <taxon>Pseudoxanthomonas</taxon>
    </lineage>
</organism>
<comment type="subcellular location">
    <subcellularLocation>
        <location evidence="11">Cell inner membrane</location>
        <topology evidence="11">Multi-pass membrane protein</topology>
    </subcellularLocation>
    <subcellularLocation>
        <location evidence="1">Membrane</location>
        <topology evidence="1">Multi-pass membrane protein</topology>
    </subcellularLocation>
</comment>
<feature type="transmembrane region" description="Helical" evidence="11">
    <location>
        <begin position="144"/>
        <end position="160"/>
    </location>
</feature>
<keyword evidence="10 11" id="KW-0961">Cell wall biogenesis/degradation</keyword>
<dbReference type="Pfam" id="PF01098">
    <property type="entry name" value="FTSW_RODA_SPOVE"/>
    <property type="match status" value="1"/>
</dbReference>
<comment type="similarity">
    <text evidence="11">Belongs to the SEDS family. MrdB/RodA subfamily.</text>
</comment>
<keyword evidence="11" id="KW-0997">Cell inner membrane</keyword>
<evidence type="ECO:0000256" key="6">
    <source>
        <dbReference type="ARBA" id="ARBA00022960"/>
    </source>
</evidence>
<keyword evidence="5 11" id="KW-0812">Transmembrane</keyword>
<dbReference type="PANTHER" id="PTHR30474:SF1">
    <property type="entry name" value="PEPTIDOGLYCAN GLYCOSYLTRANSFERASE MRDB"/>
    <property type="match status" value="1"/>
</dbReference>
<reference evidence="12" key="2">
    <citation type="submission" date="2021-03" db="EMBL/GenBank/DDBJ databases">
        <authorList>
            <person name="Cao W."/>
        </authorList>
    </citation>
    <scope>NUCLEOTIDE SEQUENCE</scope>
    <source>
        <strain evidence="12">110414</strain>
    </source>
</reference>
<keyword evidence="13" id="KW-1185">Reference proteome</keyword>
<dbReference type="InterPro" id="IPR018365">
    <property type="entry name" value="Cell_cycle_FtsW-rel_CS"/>
</dbReference>
<evidence type="ECO:0000256" key="11">
    <source>
        <dbReference type="HAMAP-Rule" id="MF_02079"/>
    </source>
</evidence>
<dbReference type="EMBL" id="JAGKTC010000001">
    <property type="protein sequence ID" value="MBP3984241.1"/>
    <property type="molecule type" value="Genomic_DNA"/>
</dbReference>
<keyword evidence="2 11" id="KW-1003">Cell membrane</keyword>
<accession>A0A941ATJ6</accession>
<name>A0A941ATJ6_9GAMM</name>
<evidence type="ECO:0000256" key="10">
    <source>
        <dbReference type="ARBA" id="ARBA00023316"/>
    </source>
</evidence>
<evidence type="ECO:0000256" key="2">
    <source>
        <dbReference type="ARBA" id="ARBA00022475"/>
    </source>
</evidence>
<feature type="transmembrane region" description="Helical" evidence="11">
    <location>
        <begin position="309"/>
        <end position="336"/>
    </location>
</feature>
<evidence type="ECO:0000313" key="12">
    <source>
        <dbReference type="EMBL" id="MBP3984241.1"/>
    </source>
</evidence>
<dbReference type="Proteomes" id="UP000673447">
    <property type="component" value="Unassembled WGS sequence"/>
</dbReference>
<dbReference type="GO" id="GO:0071555">
    <property type="term" value="P:cell wall organization"/>
    <property type="evidence" value="ECO:0007669"/>
    <property type="project" value="UniProtKB-KW"/>
</dbReference>
<dbReference type="HAMAP" id="MF_02079">
    <property type="entry name" value="PGT_RodA"/>
    <property type="match status" value="1"/>
</dbReference>
<evidence type="ECO:0000313" key="13">
    <source>
        <dbReference type="Proteomes" id="UP000673447"/>
    </source>
</evidence>
<feature type="transmembrane region" description="Helical" evidence="11">
    <location>
        <begin position="342"/>
        <end position="363"/>
    </location>
</feature>
<keyword evidence="6 11" id="KW-0133">Cell shape</keyword>
<evidence type="ECO:0000256" key="8">
    <source>
        <dbReference type="ARBA" id="ARBA00022989"/>
    </source>
</evidence>
<dbReference type="InterPro" id="IPR011923">
    <property type="entry name" value="RodA/MrdB"/>
</dbReference>
<dbReference type="AlphaFoldDB" id="A0A941ATJ6"/>
<comment type="catalytic activity">
    <reaction evidence="11">
        <text>[GlcNAc-(1-&gt;4)-Mur2Ac(oyl-L-Ala-gamma-D-Glu-L-Lys-D-Ala-D-Ala)](n)-di-trans,octa-cis-undecaprenyl diphosphate + beta-D-GlcNAc-(1-&gt;4)-Mur2Ac(oyl-L-Ala-gamma-D-Glu-L-Lys-D-Ala-D-Ala)-di-trans,octa-cis-undecaprenyl diphosphate = [GlcNAc-(1-&gt;4)-Mur2Ac(oyl-L-Ala-gamma-D-Glu-L-Lys-D-Ala-D-Ala)](n+1)-di-trans,octa-cis-undecaprenyl diphosphate + di-trans,octa-cis-undecaprenyl diphosphate + H(+)</text>
        <dbReference type="Rhea" id="RHEA:23708"/>
        <dbReference type="Rhea" id="RHEA-COMP:9602"/>
        <dbReference type="Rhea" id="RHEA-COMP:9603"/>
        <dbReference type="ChEBI" id="CHEBI:15378"/>
        <dbReference type="ChEBI" id="CHEBI:58405"/>
        <dbReference type="ChEBI" id="CHEBI:60033"/>
        <dbReference type="ChEBI" id="CHEBI:78435"/>
        <dbReference type="EC" id="2.4.99.28"/>
    </reaction>
</comment>
<evidence type="ECO:0000256" key="4">
    <source>
        <dbReference type="ARBA" id="ARBA00022679"/>
    </source>
</evidence>
<dbReference type="GO" id="GO:0009252">
    <property type="term" value="P:peptidoglycan biosynthetic process"/>
    <property type="evidence" value="ECO:0007669"/>
    <property type="project" value="UniProtKB-UniRule"/>
</dbReference>
<feature type="transmembrane region" description="Helical" evidence="11">
    <location>
        <begin position="276"/>
        <end position="297"/>
    </location>
</feature>
<dbReference type="InterPro" id="IPR001182">
    <property type="entry name" value="FtsW/RodA"/>
</dbReference>
<keyword evidence="8 11" id="KW-1133">Transmembrane helix</keyword>
<dbReference type="GO" id="GO:0032153">
    <property type="term" value="C:cell division site"/>
    <property type="evidence" value="ECO:0007669"/>
    <property type="project" value="TreeGrafter"/>
</dbReference>
<comment type="function">
    <text evidence="11">Peptidoglycan polymerase that is essential for cell wall elongation.</text>
</comment>
<evidence type="ECO:0000256" key="7">
    <source>
        <dbReference type="ARBA" id="ARBA00022984"/>
    </source>
</evidence>
<proteinExistence type="inferred from homology"/>
<keyword evidence="3 11" id="KW-0328">Glycosyltransferase</keyword>
<evidence type="ECO:0000256" key="3">
    <source>
        <dbReference type="ARBA" id="ARBA00022676"/>
    </source>
</evidence>
<dbReference type="EC" id="2.4.99.28" evidence="11"/>
<feature type="transmembrane region" description="Helical" evidence="11">
    <location>
        <begin position="21"/>
        <end position="41"/>
    </location>
</feature>
<protein>
    <recommendedName>
        <fullName evidence="11">Peptidoglycan glycosyltransferase MrdB</fullName>
        <shortName evidence="11">PGT</shortName>
        <ecNumber evidence="11">2.4.99.28</ecNumber>
    </recommendedName>
    <alternativeName>
        <fullName evidence="11">Cell elongation protein RodA</fullName>
    </alternativeName>
    <alternativeName>
        <fullName evidence="11">Cell wall polymerase</fullName>
    </alternativeName>
    <alternativeName>
        <fullName evidence="11">Peptidoglycan polymerase</fullName>
        <shortName evidence="11">PG polymerase</shortName>
    </alternativeName>
</protein>
<dbReference type="PANTHER" id="PTHR30474">
    <property type="entry name" value="CELL CYCLE PROTEIN"/>
    <property type="match status" value="1"/>
</dbReference>
<dbReference type="NCBIfam" id="TIGR02210">
    <property type="entry name" value="rodA_shape"/>
    <property type="match status" value="1"/>
</dbReference>
<dbReference type="RefSeq" id="WP_210536019.1">
    <property type="nucleotide sequence ID" value="NZ_JAGKTC010000001.1"/>
</dbReference>
<dbReference type="GO" id="GO:0005886">
    <property type="term" value="C:plasma membrane"/>
    <property type="evidence" value="ECO:0007669"/>
    <property type="project" value="UniProtKB-SubCell"/>
</dbReference>
<keyword evidence="7 11" id="KW-0573">Peptidoglycan synthesis</keyword>
<dbReference type="GO" id="GO:0008360">
    <property type="term" value="P:regulation of cell shape"/>
    <property type="evidence" value="ECO:0007669"/>
    <property type="project" value="UniProtKB-KW"/>
</dbReference>
<gene>
    <name evidence="11 12" type="primary">rodA</name>
    <name evidence="11" type="synonym">mrdB</name>
    <name evidence="12" type="ORF">J5837_07350</name>
</gene>
<sequence length="372" mass="40247">MRDILRWCFDLLGELLRTLDPWLLAALAALMAIGLAVMYSAGGDAQGMHLVLAQGARFAAGVVAMWALSRVPPVRLRAWTPGVFAFSLLPLVLVLFIGGGKHGNHWINLKFFYFQPSELVKITLPMMLAWYLHREPLPPRLRTVVVAGVLIAVPVGLIMLQPDFGTAMLAAASGAFALLLAGLPWWWVGIGVGSVAAAAPVAWFWFLRPYQKDRILTFLNPENDPLGTGWNIIQSKIAIGSGGWTGKGWGQGTQSHLDFLPEHTTDFAFSVFSEEFGWVGVAVVLALYLFVIGRCLWIAIEARDTYSRLLAGTMGLAIFVYVIVNGGMISGLLPVVGVPMPLLSYGGTSAVSLLAGLGLVMAVRAHRPVHGY</sequence>